<keyword evidence="1" id="KW-0732">Signal</keyword>
<dbReference type="AlphaFoldDB" id="A0AAV9Y1I4"/>
<feature type="signal peptide" evidence="1">
    <location>
        <begin position="1"/>
        <end position="30"/>
    </location>
</feature>
<feature type="chain" id="PRO_5043620265" evidence="1">
    <location>
        <begin position="31"/>
        <end position="1085"/>
    </location>
</feature>
<comment type="caution">
    <text evidence="2">The sequence shown here is derived from an EMBL/GenBank/DDBJ whole genome shotgun (WGS) entry which is preliminary data.</text>
</comment>
<protein>
    <submittedName>
        <fullName evidence="2">YLP motif containing protein</fullName>
    </submittedName>
</protein>
<dbReference type="Proteomes" id="UP001311799">
    <property type="component" value="Unassembled WGS sequence"/>
</dbReference>
<evidence type="ECO:0000313" key="2">
    <source>
        <dbReference type="EMBL" id="KAK6590224.1"/>
    </source>
</evidence>
<sequence>MNIKTNKRGLLSRLKGVSILILLLLALVHGEENVNKNIAEKKINDIREWEHFKNVLELLLFQPGRGMGTPWPRRPPFEFMKLIIKNIEFCDRCKNLLDNWMNSEPNMILFRGPLYFSKIPHIFLVACGSLELRFTNNDPSDCTKAFEKFSLQKYYEGFSSAPTLRRRASFPATHTDYRPFKPKYLPLDPIQTKVTIRKSPDLSRHSYFPQIRKDVDAGSNRGYPYFHGIYPTNTTHGYVPPIQKNLGGIDNTASYPASRTGIPSDPNHGYIPIGSLFDDGDVEKGSLPSSRTRIPVDHTNHSYIPYIPFSNEALNETGSLPSSRTRIPVDHTNHTFIPYIPFSNEALNETGSLPSSRTKVPLDHTNHTFIPHIPFSNETYNETGSLPSSRTKVPLDHTNHTFIPHIPFSNETYNETGSLPSSRTKVPLDHTNHGYAPKILYSNEELEGHVEVSNPAYRTKVPTDRNHTFIPHIPFSNETYNETGSLPSSRTKVPLDHTNHGYAPKILYSNEELEGHVEVSNPAYRTKVPTDRNHTFIPYIPLSNETYNETGSLPSSRTKIYVDHTNHSYVPQIYVIHYNFSEVRASYPVSRTGIFANTSHLYIPLFELRNESLSNNTYYYGLPASRTSLSSIDSNTHGYIPVFQRRTVNETASYPASRIRIPVDNTNYTYIPCIDDDHYMRMTNNTASYPASRTGFPADQNHSFVPIFIKADDGYGDIIFSYPASRTGVQIYSNHSYIPITEHKDDYIDIGSLPSSRTRIPVDHTNHSYIPYIPLSNETYNETGSLPSSRTKVPLDHTNHTFIPYIPFSNETYNETGSLPSSRTKVPLDHTNHGYAPKILYSNEELEGHVEVSNPAYRTKVPTDRNHSYIPHYRLANETDYETGSLPSSRTKIPIDHGIHGFTPVFTRIFLNNTSFLPASRVGLPSDFNKNHMFIPFISKSPETEHAARPASRTSAPAPGTASCNLPFTILVSLPKAGLPASRTDLLSEDHNYVPLIQEKVDDIGPRAAFPASHTLIKAPEKWTQGGEGIEWEHYSDILKLDETGNPYVDTKIGRVYGFGDLGTILSQLEEKESIDGNQCIINQQ</sequence>
<evidence type="ECO:0000256" key="1">
    <source>
        <dbReference type="SAM" id="SignalP"/>
    </source>
</evidence>
<evidence type="ECO:0000313" key="3">
    <source>
        <dbReference type="Proteomes" id="UP001311799"/>
    </source>
</evidence>
<name>A0AAV9Y1I4_9CRYT</name>
<organism evidence="2 3">
    <name type="scientific">Cryptosporidium xiaoi</name>
    <dbReference type="NCBI Taxonomy" id="659607"/>
    <lineage>
        <taxon>Eukaryota</taxon>
        <taxon>Sar</taxon>
        <taxon>Alveolata</taxon>
        <taxon>Apicomplexa</taxon>
        <taxon>Conoidasida</taxon>
        <taxon>Coccidia</taxon>
        <taxon>Eucoccidiorida</taxon>
        <taxon>Eimeriorina</taxon>
        <taxon>Cryptosporidiidae</taxon>
        <taxon>Cryptosporidium</taxon>
    </lineage>
</organism>
<dbReference type="EMBL" id="JAWDEY010000008">
    <property type="protein sequence ID" value="KAK6590224.1"/>
    <property type="molecule type" value="Genomic_DNA"/>
</dbReference>
<reference evidence="2 3" key="1">
    <citation type="submission" date="2023-10" db="EMBL/GenBank/DDBJ databases">
        <title>Comparative genomics analysis reveals potential genetic determinants of host preference in Cryptosporidium xiaoi.</title>
        <authorList>
            <person name="Xiao L."/>
            <person name="Li J."/>
        </authorList>
    </citation>
    <scope>NUCLEOTIDE SEQUENCE [LARGE SCALE GENOMIC DNA]</scope>
    <source>
        <strain evidence="2 3">52996</strain>
    </source>
</reference>
<gene>
    <name evidence="2" type="ORF">RS030_172567</name>
</gene>
<keyword evidence="3" id="KW-1185">Reference proteome</keyword>
<proteinExistence type="predicted"/>
<accession>A0AAV9Y1I4</accession>